<comment type="caution">
    <text evidence="1">The sequence shown here is derived from an EMBL/GenBank/DDBJ whole genome shotgun (WGS) entry which is preliminary data.</text>
</comment>
<dbReference type="Proteomes" id="UP000733379">
    <property type="component" value="Unassembled WGS sequence"/>
</dbReference>
<keyword evidence="2" id="KW-1185">Reference proteome</keyword>
<evidence type="ECO:0000313" key="1">
    <source>
        <dbReference type="EMBL" id="MBU3067656.1"/>
    </source>
</evidence>
<sequence>MEGDGLIAIELSSDERRVLVQGLVQWFGPSKCTDALALAMDFESAEDMSQQSKRLIAELSSNEPLSAKDWRRTLVATEIVFSSDVFGAGVEWSICTGIQDGETAQILRGLQRKVARALPRGTYRFR</sequence>
<dbReference type="RefSeq" id="WP_215923725.1">
    <property type="nucleotide sequence ID" value="NZ_JAHKNI010000023.1"/>
</dbReference>
<protein>
    <submittedName>
        <fullName evidence="1">Uncharacterized protein</fullName>
    </submittedName>
</protein>
<evidence type="ECO:0000313" key="2">
    <source>
        <dbReference type="Proteomes" id="UP000733379"/>
    </source>
</evidence>
<organism evidence="1 2">
    <name type="scientific">Nocardia albiluteola</name>
    <dbReference type="NCBI Taxonomy" id="2842303"/>
    <lineage>
        <taxon>Bacteria</taxon>
        <taxon>Bacillati</taxon>
        <taxon>Actinomycetota</taxon>
        <taxon>Actinomycetes</taxon>
        <taxon>Mycobacteriales</taxon>
        <taxon>Nocardiaceae</taxon>
        <taxon>Nocardia</taxon>
    </lineage>
</organism>
<gene>
    <name evidence="1" type="ORF">KO481_39825</name>
</gene>
<name>A0ABS6BBJ3_9NOCA</name>
<proteinExistence type="predicted"/>
<dbReference type="EMBL" id="JAHKNI010000023">
    <property type="protein sequence ID" value="MBU3067656.1"/>
    <property type="molecule type" value="Genomic_DNA"/>
</dbReference>
<accession>A0ABS6BBJ3</accession>
<reference evidence="1 2" key="1">
    <citation type="submission" date="2021-06" db="EMBL/GenBank/DDBJ databases">
        <title>Actinomycetes sequencing.</title>
        <authorList>
            <person name="Shan Q."/>
        </authorList>
    </citation>
    <scope>NUCLEOTIDE SEQUENCE [LARGE SCALE GENOMIC DNA]</scope>
    <source>
        <strain evidence="1 2">NEAU-G5</strain>
    </source>
</reference>